<dbReference type="Proteomes" id="UP001153636">
    <property type="component" value="Chromosome 7"/>
</dbReference>
<accession>A0A9P0DA58</accession>
<name>A0A9P0DA58_9CUCU</name>
<proteinExistence type="predicted"/>
<dbReference type="EMBL" id="OV651819">
    <property type="protein sequence ID" value="CAH1113170.1"/>
    <property type="molecule type" value="Genomic_DNA"/>
</dbReference>
<keyword evidence="2" id="KW-1185">Reference proteome</keyword>
<evidence type="ECO:0000313" key="2">
    <source>
        <dbReference type="Proteomes" id="UP001153636"/>
    </source>
</evidence>
<dbReference type="AlphaFoldDB" id="A0A9P0DA58"/>
<protein>
    <submittedName>
        <fullName evidence="1">Uncharacterized protein</fullName>
    </submittedName>
</protein>
<organism evidence="1 2">
    <name type="scientific">Psylliodes chrysocephalus</name>
    <dbReference type="NCBI Taxonomy" id="3402493"/>
    <lineage>
        <taxon>Eukaryota</taxon>
        <taxon>Metazoa</taxon>
        <taxon>Ecdysozoa</taxon>
        <taxon>Arthropoda</taxon>
        <taxon>Hexapoda</taxon>
        <taxon>Insecta</taxon>
        <taxon>Pterygota</taxon>
        <taxon>Neoptera</taxon>
        <taxon>Endopterygota</taxon>
        <taxon>Coleoptera</taxon>
        <taxon>Polyphaga</taxon>
        <taxon>Cucujiformia</taxon>
        <taxon>Chrysomeloidea</taxon>
        <taxon>Chrysomelidae</taxon>
        <taxon>Galerucinae</taxon>
        <taxon>Alticini</taxon>
        <taxon>Psylliodes</taxon>
    </lineage>
</organism>
<dbReference type="OrthoDB" id="6781428at2759"/>
<sequence>MKSKDLQDAYLYGNIFKIEVQRARPRSGDGNKKNATFTYKIRCNGVMRKIYKKALLSLHGITKARLERLQKHLNITRGAPPIDSRGKHLFRLNKLPKSTDEKILLVIQNTNHIIV</sequence>
<gene>
    <name evidence="1" type="ORF">PSYICH_LOCUS13631</name>
</gene>
<reference evidence="1" key="1">
    <citation type="submission" date="2022-01" db="EMBL/GenBank/DDBJ databases">
        <authorList>
            <person name="King R."/>
        </authorList>
    </citation>
    <scope>NUCLEOTIDE SEQUENCE</scope>
</reference>
<evidence type="ECO:0000313" key="1">
    <source>
        <dbReference type="EMBL" id="CAH1113170.1"/>
    </source>
</evidence>